<name>A0A150PJS2_SORCE</name>
<proteinExistence type="predicted"/>
<sequence length="104" mass="11435">MPALARSTLMPHFQTIYRAESHYTRAVPVALQYSQTLRDTYVEWHVLWSDVSSSSRTNTRGMTTTVDFSTVGTHDFSAPLIARHSGLAMEAAIITSRSSTAASA</sequence>
<dbReference type="Proteomes" id="UP000075420">
    <property type="component" value="Unassembled WGS sequence"/>
</dbReference>
<dbReference type="AlphaFoldDB" id="A0A150PJS2"/>
<evidence type="ECO:0000313" key="1">
    <source>
        <dbReference type="EMBL" id="KYF55931.1"/>
    </source>
</evidence>
<dbReference type="EMBL" id="JELY01001394">
    <property type="protein sequence ID" value="KYF55931.1"/>
    <property type="molecule type" value="Genomic_DNA"/>
</dbReference>
<protein>
    <submittedName>
        <fullName evidence="1">Uncharacterized protein</fullName>
    </submittedName>
</protein>
<evidence type="ECO:0000313" key="2">
    <source>
        <dbReference type="Proteomes" id="UP000075420"/>
    </source>
</evidence>
<accession>A0A150PJS2</accession>
<comment type="caution">
    <text evidence="1">The sequence shown here is derived from an EMBL/GenBank/DDBJ whole genome shotgun (WGS) entry which is preliminary data.</text>
</comment>
<gene>
    <name evidence="1" type="ORF">BE08_07685</name>
</gene>
<organism evidence="1 2">
    <name type="scientific">Sorangium cellulosum</name>
    <name type="common">Polyangium cellulosum</name>
    <dbReference type="NCBI Taxonomy" id="56"/>
    <lineage>
        <taxon>Bacteria</taxon>
        <taxon>Pseudomonadati</taxon>
        <taxon>Myxococcota</taxon>
        <taxon>Polyangia</taxon>
        <taxon>Polyangiales</taxon>
        <taxon>Polyangiaceae</taxon>
        <taxon>Sorangium</taxon>
    </lineage>
</organism>
<reference evidence="1 2" key="1">
    <citation type="submission" date="2014-02" db="EMBL/GenBank/DDBJ databases">
        <title>The small core and large imbalanced accessory genome model reveals a collaborative survival strategy of Sorangium cellulosum strains in nature.</title>
        <authorList>
            <person name="Han K."/>
            <person name="Peng R."/>
            <person name="Blom J."/>
            <person name="Li Y.-Z."/>
        </authorList>
    </citation>
    <scope>NUCLEOTIDE SEQUENCE [LARGE SCALE GENOMIC DNA]</scope>
    <source>
        <strain evidence="1 2">So0157-25</strain>
    </source>
</reference>